<dbReference type="OrthoDB" id="129138at2"/>
<organism evidence="2">
    <name type="scientific">Solibacter usitatus (strain Ellin6076)</name>
    <dbReference type="NCBI Taxonomy" id="234267"/>
    <lineage>
        <taxon>Bacteria</taxon>
        <taxon>Pseudomonadati</taxon>
        <taxon>Acidobacteriota</taxon>
        <taxon>Terriglobia</taxon>
        <taxon>Bryobacterales</taxon>
        <taxon>Solibacteraceae</taxon>
        <taxon>Candidatus Solibacter</taxon>
    </lineage>
</organism>
<dbReference type="InterPro" id="IPR021457">
    <property type="entry name" value="DUF3108"/>
</dbReference>
<feature type="signal peptide" evidence="1">
    <location>
        <begin position="1"/>
        <end position="20"/>
    </location>
</feature>
<dbReference type="AlphaFoldDB" id="Q01T62"/>
<reference evidence="2" key="1">
    <citation type="submission" date="2006-10" db="EMBL/GenBank/DDBJ databases">
        <title>Complete sequence of Solibacter usitatus Ellin6076.</title>
        <authorList>
            <consortium name="US DOE Joint Genome Institute"/>
            <person name="Copeland A."/>
            <person name="Lucas S."/>
            <person name="Lapidus A."/>
            <person name="Barry K."/>
            <person name="Detter J.C."/>
            <person name="Glavina del Rio T."/>
            <person name="Hammon N."/>
            <person name="Israni S."/>
            <person name="Dalin E."/>
            <person name="Tice H."/>
            <person name="Pitluck S."/>
            <person name="Thompson L.S."/>
            <person name="Brettin T."/>
            <person name="Bruce D."/>
            <person name="Han C."/>
            <person name="Tapia R."/>
            <person name="Gilna P."/>
            <person name="Schmutz J."/>
            <person name="Larimer F."/>
            <person name="Land M."/>
            <person name="Hauser L."/>
            <person name="Kyrpides N."/>
            <person name="Mikhailova N."/>
            <person name="Janssen P.H."/>
            <person name="Kuske C.R."/>
            <person name="Richardson P."/>
        </authorList>
    </citation>
    <scope>NUCLEOTIDE SEQUENCE</scope>
    <source>
        <strain evidence="2">Ellin6076</strain>
    </source>
</reference>
<gene>
    <name evidence="2" type="ordered locus">Acid_6232</name>
</gene>
<evidence type="ECO:0008006" key="3">
    <source>
        <dbReference type="Google" id="ProtNLM"/>
    </source>
</evidence>
<accession>Q01T62</accession>
<evidence type="ECO:0000313" key="2">
    <source>
        <dbReference type="EMBL" id="ABJ87158.1"/>
    </source>
</evidence>
<feature type="chain" id="PRO_5004163133" description="DUF3108 domain-containing protein" evidence="1">
    <location>
        <begin position="21"/>
        <end position="242"/>
    </location>
</feature>
<evidence type="ECO:0000256" key="1">
    <source>
        <dbReference type="SAM" id="SignalP"/>
    </source>
</evidence>
<protein>
    <recommendedName>
        <fullName evidence="3">DUF3108 domain-containing protein</fullName>
    </recommendedName>
</protein>
<keyword evidence="1" id="KW-0732">Signal</keyword>
<name>Q01T62_SOLUE</name>
<proteinExistence type="predicted"/>
<sequence length="242" mass="26084" precursor="true">MKFFSSVLLFALASASLLSAADPLTGFPFQNETLRYKVNWPGGNSIGNVTLTAAKSGDVWNFDMAANVSVPLVPIADRYRSSSAGFNLCSVSLERLISHGSKKVTEKTEFDQKTNIARRRTLVPATDDKPAGGGTSELQLPNCAKDALTFQYFARREMGQGRVPAAGRVFFGSAYDVKMVYTGAMDIPVAGKPVTTDHVNVSVKGPASDFTIEIFYARDPARTPLLIKIPVAVGTVSLELVR</sequence>
<dbReference type="HOGENOM" id="CLU_1146583_0_0_0"/>
<dbReference type="EMBL" id="CP000473">
    <property type="protein sequence ID" value="ABJ87158.1"/>
    <property type="molecule type" value="Genomic_DNA"/>
</dbReference>
<dbReference type="Pfam" id="PF11306">
    <property type="entry name" value="DUF3108"/>
    <property type="match status" value="1"/>
</dbReference>
<dbReference type="InParanoid" id="Q01T62"/>
<dbReference type="STRING" id="234267.Acid_6232"/>
<dbReference type="KEGG" id="sus:Acid_6232"/>